<evidence type="ECO:0000313" key="3">
    <source>
        <dbReference type="EMBL" id="QKV53785.1"/>
    </source>
</evidence>
<keyword evidence="1" id="KW-1133">Transmembrane helix</keyword>
<reference evidence="3 4" key="1">
    <citation type="submission" date="2020-06" db="EMBL/GenBank/DDBJ databases">
        <title>Acidovorax antarctica sp. nov., isolated from Corinth ice sheet soil, Antarctic Fields Peninsula.</title>
        <authorList>
            <person name="Xu Q."/>
            <person name="Peng F."/>
        </authorList>
    </citation>
    <scope>NUCLEOTIDE SEQUENCE [LARGE SCALE GENOMIC DNA]</scope>
    <source>
        <strain evidence="3 4">16-35-5</strain>
    </source>
</reference>
<dbReference type="InterPro" id="IPR036938">
    <property type="entry name" value="PAP2/HPO_sf"/>
</dbReference>
<accession>A0A6N1X7E0</accession>
<feature type="transmembrane region" description="Helical" evidence="1">
    <location>
        <begin position="171"/>
        <end position="189"/>
    </location>
</feature>
<evidence type="ECO:0000313" key="4">
    <source>
        <dbReference type="Proteomes" id="UP000509579"/>
    </source>
</evidence>
<dbReference type="InterPro" id="IPR000326">
    <property type="entry name" value="PAP2/HPO"/>
</dbReference>
<protein>
    <submittedName>
        <fullName evidence="3">Phosphatase PAP2 family protein</fullName>
    </submittedName>
</protein>
<feature type="domain" description="Phosphatidic acid phosphatase type 2/haloperoxidase" evidence="2">
    <location>
        <begin position="90"/>
        <end position="212"/>
    </location>
</feature>
<organism evidence="3 4">
    <name type="scientific">Comamonas antarctica</name>
    <dbReference type="NCBI Taxonomy" id="2743470"/>
    <lineage>
        <taxon>Bacteria</taxon>
        <taxon>Pseudomonadati</taxon>
        <taxon>Pseudomonadota</taxon>
        <taxon>Betaproteobacteria</taxon>
        <taxon>Burkholderiales</taxon>
        <taxon>Comamonadaceae</taxon>
        <taxon>Comamonas</taxon>
    </lineage>
</organism>
<dbReference type="RefSeq" id="WP_175504591.1">
    <property type="nucleotide sequence ID" value="NZ_CAURQT010000036.1"/>
</dbReference>
<keyword evidence="4" id="KW-1185">Reference proteome</keyword>
<evidence type="ECO:0000259" key="2">
    <source>
        <dbReference type="Pfam" id="PF01569"/>
    </source>
</evidence>
<evidence type="ECO:0000256" key="1">
    <source>
        <dbReference type="SAM" id="Phobius"/>
    </source>
</evidence>
<dbReference type="AlphaFoldDB" id="A0A6N1X7E0"/>
<dbReference type="Proteomes" id="UP000509579">
    <property type="component" value="Chromosome"/>
</dbReference>
<dbReference type="CDD" id="cd03396">
    <property type="entry name" value="PAP2_like_6"/>
    <property type="match status" value="1"/>
</dbReference>
<feature type="transmembrane region" description="Helical" evidence="1">
    <location>
        <begin position="201"/>
        <end position="221"/>
    </location>
</feature>
<proteinExistence type="predicted"/>
<feature type="transmembrane region" description="Helical" evidence="1">
    <location>
        <begin position="56"/>
        <end position="76"/>
    </location>
</feature>
<dbReference type="KEGG" id="aant:HUK68_13290"/>
<name>A0A6N1X7E0_9BURK</name>
<keyword evidence="1" id="KW-0472">Membrane</keyword>
<gene>
    <name evidence="3" type="ORF">HUK68_13290</name>
</gene>
<dbReference type="Pfam" id="PF01569">
    <property type="entry name" value="PAP2"/>
    <property type="match status" value="1"/>
</dbReference>
<dbReference type="EMBL" id="CP054840">
    <property type="protein sequence ID" value="QKV53785.1"/>
    <property type="molecule type" value="Genomic_DNA"/>
</dbReference>
<keyword evidence="1" id="KW-0812">Transmembrane</keyword>
<dbReference type="SUPFAM" id="SSF48317">
    <property type="entry name" value="Acid phosphatase/Vanadium-dependent haloperoxidase"/>
    <property type="match status" value="1"/>
</dbReference>
<sequence length="227" mass="24402">MNKYLDRQSRAALAVFCLIALWDASGLDTALAQLAGSHAGFPLRDSWLLSTVFHDAAKSLAWLGALALAATTVWPWGPFRGLPFARRLQLAAVTIAASGVIALLKSGSHTSCPWDLQEFGGVASQVSHWAGWLRADGGGGHCFPAGHASTGFAFMGGYFALRADKPRRARIWLAASIALGLLLGAAQQLRGAHFMSHTLWTGWICWLFGWATDIFFSRHVAQAQGAR</sequence>